<proteinExistence type="predicted"/>
<dbReference type="Ensembl" id="ENSUMAT00000038037.1">
    <property type="protein sequence ID" value="ENSUMAP00000032171.1"/>
    <property type="gene ID" value="ENSUMAG00000023195.1"/>
</dbReference>
<name>A0A452VEW5_URSMA</name>
<dbReference type="AlphaFoldDB" id="A0A452VEW5"/>
<reference evidence="2" key="1">
    <citation type="submission" date="2019-03" db="UniProtKB">
        <authorList>
            <consortium name="Ensembl"/>
        </authorList>
    </citation>
    <scope>IDENTIFICATION</scope>
</reference>
<sequence>TLSSTEEVDAKVRDTLETSTLKEKQNTRISFEDLEEDMIGTGLGLRARDQVASRTRKHWGPRRAPGPRGLRVDVADPDRLCWRCAEPLPVARTLGAFTWGRELMPGRRRGPGGPQGRRVGASAR</sequence>
<evidence type="ECO:0000313" key="2">
    <source>
        <dbReference type="Ensembl" id="ENSUMAP00000032171"/>
    </source>
</evidence>
<accession>A0A452VEW5</accession>
<organism evidence="2">
    <name type="scientific">Ursus maritimus</name>
    <name type="common">Polar bear</name>
    <name type="synonym">Thalarctos maritimus</name>
    <dbReference type="NCBI Taxonomy" id="29073"/>
    <lineage>
        <taxon>Eukaryota</taxon>
        <taxon>Metazoa</taxon>
        <taxon>Chordata</taxon>
        <taxon>Craniata</taxon>
        <taxon>Vertebrata</taxon>
        <taxon>Euteleostomi</taxon>
        <taxon>Mammalia</taxon>
        <taxon>Eutheria</taxon>
        <taxon>Laurasiatheria</taxon>
        <taxon>Carnivora</taxon>
        <taxon>Caniformia</taxon>
        <taxon>Ursidae</taxon>
        <taxon>Ursus</taxon>
    </lineage>
</organism>
<evidence type="ECO:0000256" key="1">
    <source>
        <dbReference type="SAM" id="MobiDB-lite"/>
    </source>
</evidence>
<protein>
    <submittedName>
        <fullName evidence="2">Uncharacterized protein</fullName>
    </submittedName>
</protein>
<feature type="region of interest" description="Disordered" evidence="1">
    <location>
        <begin position="102"/>
        <end position="124"/>
    </location>
</feature>
<feature type="region of interest" description="Disordered" evidence="1">
    <location>
        <begin position="53"/>
        <end position="72"/>
    </location>
</feature>